<name>A0A0J1GPS9_9GAMM</name>
<feature type="signal peptide" evidence="1">
    <location>
        <begin position="1"/>
        <end position="20"/>
    </location>
</feature>
<gene>
    <name evidence="2" type="ORF">ABT58_04790</name>
</gene>
<evidence type="ECO:0000313" key="3">
    <source>
        <dbReference type="Proteomes" id="UP000036426"/>
    </source>
</evidence>
<keyword evidence="3" id="KW-1185">Reference proteome</keyword>
<accession>A0A0J1GPS9</accession>
<protein>
    <submittedName>
        <fullName evidence="2">Uncharacterized protein</fullName>
    </submittedName>
</protein>
<comment type="caution">
    <text evidence="2">The sequence shown here is derived from an EMBL/GenBank/DDBJ whole genome shotgun (WGS) entry which is preliminary data.</text>
</comment>
<dbReference type="Proteomes" id="UP000036426">
    <property type="component" value="Unassembled WGS sequence"/>
</dbReference>
<keyword evidence="1" id="KW-0732">Signal</keyword>
<dbReference type="OrthoDB" id="7067144at2"/>
<dbReference type="EMBL" id="LDOV01000010">
    <property type="protein sequence ID" value="KLV01755.1"/>
    <property type="molecule type" value="Genomic_DNA"/>
</dbReference>
<evidence type="ECO:0000313" key="2">
    <source>
        <dbReference type="EMBL" id="KLV01755.1"/>
    </source>
</evidence>
<sequence>MKVKALLIASSILFANMAFASNHCTWYIQDRGWCTPYFPASSSQPAPKKTEIDCEQVKQCQAK</sequence>
<proteinExistence type="predicted"/>
<feature type="chain" id="PRO_5005251835" evidence="1">
    <location>
        <begin position="21"/>
        <end position="63"/>
    </location>
</feature>
<reference evidence="2 3" key="1">
    <citation type="submission" date="2015-05" db="EMBL/GenBank/DDBJ databases">
        <title>Photobacterium galathea sp. nov.</title>
        <authorList>
            <person name="Machado H."/>
            <person name="Gram L."/>
        </authorList>
    </citation>
    <scope>NUCLEOTIDE SEQUENCE [LARGE SCALE GENOMIC DNA]</scope>
    <source>
        <strain evidence="2 3">DSM 25995</strain>
    </source>
</reference>
<dbReference type="AlphaFoldDB" id="A0A0J1GPS9"/>
<dbReference type="PATRIC" id="fig|754436.4.peg.1019"/>
<evidence type="ECO:0000256" key="1">
    <source>
        <dbReference type="SAM" id="SignalP"/>
    </source>
</evidence>
<organism evidence="2 3">
    <name type="scientific">Photobacterium aphoticum</name>
    <dbReference type="NCBI Taxonomy" id="754436"/>
    <lineage>
        <taxon>Bacteria</taxon>
        <taxon>Pseudomonadati</taxon>
        <taxon>Pseudomonadota</taxon>
        <taxon>Gammaproteobacteria</taxon>
        <taxon>Vibrionales</taxon>
        <taxon>Vibrionaceae</taxon>
        <taxon>Photobacterium</taxon>
    </lineage>
</organism>